<keyword evidence="8 10" id="KW-0456">Lyase</keyword>
<comment type="cofactor">
    <cofactor evidence="1 10">
        <name>Zn(2+)</name>
        <dbReference type="ChEBI" id="CHEBI:29105"/>
    </cofactor>
</comment>
<accession>A0ABP8PSV0</accession>
<evidence type="ECO:0000256" key="10">
    <source>
        <dbReference type="RuleBase" id="RU367011"/>
    </source>
</evidence>
<evidence type="ECO:0000256" key="5">
    <source>
        <dbReference type="ARBA" id="ARBA00014628"/>
    </source>
</evidence>
<dbReference type="PANTHER" id="PTHR18952:SF265">
    <property type="entry name" value="CARBONIC ANHYDRASE"/>
    <property type="match status" value="1"/>
</dbReference>
<comment type="catalytic activity">
    <reaction evidence="9 10">
        <text>hydrogencarbonate + H(+) = CO2 + H2O</text>
        <dbReference type="Rhea" id="RHEA:10748"/>
        <dbReference type="ChEBI" id="CHEBI:15377"/>
        <dbReference type="ChEBI" id="CHEBI:15378"/>
        <dbReference type="ChEBI" id="CHEBI:16526"/>
        <dbReference type="ChEBI" id="CHEBI:17544"/>
        <dbReference type="EC" id="4.2.1.1"/>
    </reaction>
</comment>
<gene>
    <name evidence="12" type="ORF">GCM10023095_00240</name>
</gene>
<evidence type="ECO:0000256" key="4">
    <source>
        <dbReference type="ARBA" id="ARBA00012925"/>
    </source>
</evidence>
<feature type="signal peptide" evidence="10">
    <location>
        <begin position="1"/>
        <end position="38"/>
    </location>
</feature>
<evidence type="ECO:0000256" key="2">
    <source>
        <dbReference type="ARBA" id="ARBA00002904"/>
    </source>
</evidence>
<dbReference type="PROSITE" id="PS51144">
    <property type="entry name" value="ALPHA_CA_2"/>
    <property type="match status" value="1"/>
</dbReference>
<dbReference type="EMBL" id="BAABFC010000001">
    <property type="protein sequence ID" value="GAA4492202.1"/>
    <property type="molecule type" value="Genomic_DNA"/>
</dbReference>
<dbReference type="Pfam" id="PF00194">
    <property type="entry name" value="Carb_anhydrase"/>
    <property type="match status" value="1"/>
</dbReference>
<comment type="function">
    <text evidence="2 10">Reversible hydration of carbon dioxide.</text>
</comment>
<keyword evidence="13" id="KW-1185">Reference proteome</keyword>
<dbReference type="PANTHER" id="PTHR18952">
    <property type="entry name" value="CARBONIC ANHYDRASE"/>
    <property type="match status" value="1"/>
</dbReference>
<comment type="caution">
    <text evidence="12">The sequence shown here is derived from an EMBL/GenBank/DDBJ whole genome shotgun (WGS) entry which is preliminary data.</text>
</comment>
<dbReference type="InterPro" id="IPR041891">
    <property type="entry name" value="Alpha_CA_prokaryot-like"/>
</dbReference>
<evidence type="ECO:0000256" key="6">
    <source>
        <dbReference type="ARBA" id="ARBA00022723"/>
    </source>
</evidence>
<keyword evidence="10" id="KW-0732">Signal</keyword>
<dbReference type="InterPro" id="IPR001148">
    <property type="entry name" value="CA_dom"/>
</dbReference>
<dbReference type="SUPFAM" id="SSF51069">
    <property type="entry name" value="Carbonic anhydrase"/>
    <property type="match status" value="1"/>
</dbReference>
<evidence type="ECO:0000256" key="7">
    <source>
        <dbReference type="ARBA" id="ARBA00022833"/>
    </source>
</evidence>
<sequence length="263" mass="28442">MPAVFHVTLITLIKDVQTMTKQTCLALLPLLFSGSLLAQTDVHWGYSGAQGPEHWGALAPEFALCASGKHQTPIDIHGAYATSLSPLAPAYQAGGSEILNNGHTVQVNYAAGSQMHLDSADFMLKQFHFHAPSENYIDGHQYPMEIHLVHADDQGNLAVLGLMVEEGAANPLLDTLWAAMPQKAGEHQVLATPVNVADLLPKSRDYYRFAGSLTTPPCSEGVRWLVLKNPIQASKAQIARFAAVMGHPNNRPLQAINARVLVD</sequence>
<dbReference type="PROSITE" id="PS00162">
    <property type="entry name" value="ALPHA_CA_1"/>
    <property type="match status" value="1"/>
</dbReference>
<dbReference type="InterPro" id="IPR018338">
    <property type="entry name" value="Carbonic_anhydrase_a-class_CS"/>
</dbReference>
<dbReference type="InterPro" id="IPR023561">
    <property type="entry name" value="Carbonic_anhydrase_a-class"/>
</dbReference>
<feature type="domain" description="Alpha-carbonic anhydrase" evidence="11">
    <location>
        <begin position="42"/>
        <end position="263"/>
    </location>
</feature>
<comment type="similarity">
    <text evidence="3 10">Belongs to the alpha-carbonic anhydrase family.</text>
</comment>
<protein>
    <recommendedName>
        <fullName evidence="5 10">Carbonic anhydrase</fullName>
        <ecNumber evidence="4 10">4.2.1.1</ecNumber>
    </recommendedName>
</protein>
<evidence type="ECO:0000256" key="1">
    <source>
        <dbReference type="ARBA" id="ARBA00001947"/>
    </source>
</evidence>
<evidence type="ECO:0000259" key="11">
    <source>
        <dbReference type="PROSITE" id="PS51144"/>
    </source>
</evidence>
<feature type="chain" id="PRO_5045006935" description="Carbonic anhydrase" evidence="10">
    <location>
        <begin position="39"/>
        <end position="263"/>
    </location>
</feature>
<keyword evidence="7 10" id="KW-0862">Zinc</keyword>
<dbReference type="Proteomes" id="UP001501321">
    <property type="component" value="Unassembled WGS sequence"/>
</dbReference>
<evidence type="ECO:0000256" key="9">
    <source>
        <dbReference type="ARBA" id="ARBA00048348"/>
    </source>
</evidence>
<evidence type="ECO:0000256" key="8">
    <source>
        <dbReference type="ARBA" id="ARBA00023239"/>
    </source>
</evidence>
<evidence type="ECO:0000256" key="3">
    <source>
        <dbReference type="ARBA" id="ARBA00010718"/>
    </source>
</evidence>
<dbReference type="SMART" id="SM01057">
    <property type="entry name" value="Carb_anhydrase"/>
    <property type="match status" value="1"/>
</dbReference>
<name>A0ABP8PSV0_9GAMM</name>
<reference evidence="13" key="1">
    <citation type="journal article" date="2019" name="Int. J. Syst. Evol. Microbiol.">
        <title>The Global Catalogue of Microorganisms (GCM) 10K type strain sequencing project: providing services to taxonomists for standard genome sequencing and annotation.</title>
        <authorList>
            <consortium name="The Broad Institute Genomics Platform"/>
            <consortium name="The Broad Institute Genome Sequencing Center for Infectious Disease"/>
            <person name="Wu L."/>
            <person name="Ma J."/>
        </authorList>
    </citation>
    <scope>NUCLEOTIDE SEQUENCE [LARGE SCALE GENOMIC DNA]</scope>
    <source>
        <strain evidence="13">JCM 32226</strain>
    </source>
</reference>
<dbReference type="CDD" id="cd03124">
    <property type="entry name" value="alpha_CA_prokaryotic_like"/>
    <property type="match status" value="1"/>
</dbReference>
<evidence type="ECO:0000313" key="12">
    <source>
        <dbReference type="EMBL" id="GAA4492202.1"/>
    </source>
</evidence>
<evidence type="ECO:0000313" key="13">
    <source>
        <dbReference type="Proteomes" id="UP001501321"/>
    </source>
</evidence>
<organism evidence="12 13">
    <name type="scientific">Pseudaeromonas paramecii</name>
    <dbReference type="NCBI Taxonomy" id="2138166"/>
    <lineage>
        <taxon>Bacteria</taxon>
        <taxon>Pseudomonadati</taxon>
        <taxon>Pseudomonadota</taxon>
        <taxon>Gammaproteobacteria</taxon>
        <taxon>Aeromonadales</taxon>
        <taxon>Aeromonadaceae</taxon>
        <taxon>Pseudaeromonas</taxon>
    </lineage>
</organism>
<keyword evidence="6 10" id="KW-0479">Metal-binding</keyword>
<proteinExistence type="inferred from homology"/>
<dbReference type="Gene3D" id="3.10.200.10">
    <property type="entry name" value="Alpha carbonic anhydrase"/>
    <property type="match status" value="1"/>
</dbReference>
<dbReference type="EC" id="4.2.1.1" evidence="4 10"/>
<dbReference type="InterPro" id="IPR036398">
    <property type="entry name" value="CA_dom_sf"/>
</dbReference>